<feature type="signal peptide" evidence="14">
    <location>
        <begin position="1"/>
        <end position="29"/>
    </location>
</feature>
<comment type="caution">
    <text evidence="12">Lacks conserved residue(s) required for the propagation of feature annotation.</text>
</comment>
<dbReference type="STRING" id="9544.ENSMMUP00000073955"/>
<keyword evidence="7 12" id="KW-1015">Disulfide bond</keyword>
<evidence type="ECO:0000259" key="15">
    <source>
        <dbReference type="PROSITE" id="PS50026"/>
    </source>
</evidence>
<dbReference type="CDD" id="cd00064">
    <property type="entry name" value="FU"/>
    <property type="match status" value="2"/>
</dbReference>
<evidence type="ECO:0000256" key="1">
    <source>
        <dbReference type="ARBA" id="ARBA00001182"/>
    </source>
</evidence>
<dbReference type="VGNC" id="VGNC:84579">
    <property type="gene designation" value="CRELD2"/>
</dbReference>
<dbReference type="PROSITE" id="PS50026">
    <property type="entry name" value="EGF_3"/>
    <property type="match status" value="2"/>
</dbReference>
<feature type="compositionally biased region" description="Pro residues" evidence="13">
    <location>
        <begin position="425"/>
        <end position="470"/>
    </location>
</feature>
<reference evidence="16" key="4">
    <citation type="submission" date="2025-09" db="UniProtKB">
        <authorList>
            <consortium name="Ensembl"/>
        </authorList>
    </citation>
    <scope>IDENTIFICATION</scope>
    <source>
        <strain evidence="16">17573</strain>
    </source>
</reference>
<dbReference type="PROSITE" id="PS01186">
    <property type="entry name" value="EGF_2"/>
    <property type="match status" value="1"/>
</dbReference>
<feature type="domain" description="EGF-like" evidence="15">
    <location>
        <begin position="140"/>
        <end position="182"/>
    </location>
</feature>
<evidence type="ECO:0000256" key="13">
    <source>
        <dbReference type="SAM" id="MobiDB-lite"/>
    </source>
</evidence>
<feature type="disulfide bond" evidence="12">
    <location>
        <begin position="172"/>
        <end position="181"/>
    </location>
</feature>
<evidence type="ECO:0000256" key="2">
    <source>
        <dbReference type="ARBA" id="ARBA00005897"/>
    </source>
</evidence>
<dbReference type="Proteomes" id="UP000006718">
    <property type="component" value="Chromosome 10"/>
</dbReference>
<proteinExistence type="inferred from homology"/>
<dbReference type="CDD" id="cd00054">
    <property type="entry name" value="EGF_CA"/>
    <property type="match status" value="1"/>
</dbReference>
<keyword evidence="6" id="KW-0677">Repeat</keyword>
<dbReference type="GO" id="GO:0003756">
    <property type="term" value="F:protein disulfide isomerase activity"/>
    <property type="evidence" value="ECO:0007669"/>
    <property type="project" value="UniProtKB-EC"/>
</dbReference>
<evidence type="ECO:0000256" key="5">
    <source>
        <dbReference type="ARBA" id="ARBA00022729"/>
    </source>
</evidence>
<keyword evidence="4 12" id="KW-0245">EGF-like domain</keyword>
<evidence type="ECO:0000256" key="9">
    <source>
        <dbReference type="ARBA" id="ARBA00023284"/>
    </source>
</evidence>
<keyword evidence="5 14" id="KW-0732">Signal</keyword>
<dbReference type="OMA" id="CKCRPQK"/>
<evidence type="ECO:0000256" key="10">
    <source>
        <dbReference type="ARBA" id="ARBA00049626"/>
    </source>
</evidence>
<feature type="region of interest" description="Disordered" evidence="13">
    <location>
        <begin position="341"/>
        <end position="670"/>
    </location>
</feature>
<dbReference type="SMART" id="SM00179">
    <property type="entry name" value="EGF_CA"/>
    <property type="match status" value="2"/>
</dbReference>
<accession>A0A5F8AAL3</accession>
<dbReference type="AlphaFoldDB" id="A0A5F8AAL3"/>
<feature type="domain" description="EGF-like" evidence="15">
    <location>
        <begin position="294"/>
        <end position="335"/>
    </location>
</feature>
<dbReference type="VEuPathDB" id="HostDB:ENSMMUG00000011278"/>
<dbReference type="EC" id="5.3.4.1" evidence="3"/>
<dbReference type="PROSITE" id="PS01248">
    <property type="entry name" value="EGF_LAM_1"/>
    <property type="match status" value="1"/>
</dbReference>
<feature type="chain" id="PRO_5023874650" description="protein disulfide-isomerase" evidence="14">
    <location>
        <begin position="30"/>
        <end position="670"/>
    </location>
</feature>
<evidence type="ECO:0000256" key="11">
    <source>
        <dbReference type="ARBA" id="ARBA00049822"/>
    </source>
</evidence>
<feature type="compositionally biased region" description="Pro residues" evidence="13">
    <location>
        <begin position="395"/>
        <end position="412"/>
    </location>
</feature>
<dbReference type="GO" id="GO:0005509">
    <property type="term" value="F:calcium ion binding"/>
    <property type="evidence" value="ECO:0007669"/>
    <property type="project" value="InterPro"/>
</dbReference>
<dbReference type="InterPro" id="IPR000152">
    <property type="entry name" value="EGF-type_Asp/Asn_hydroxyl_site"/>
</dbReference>
<dbReference type="InterPro" id="IPR002049">
    <property type="entry name" value="LE_dom"/>
</dbReference>
<dbReference type="GeneTree" id="ENSGT00940000160071"/>
<dbReference type="InParanoid" id="A0A5F8AAL3"/>
<feature type="compositionally biased region" description="Pro residues" evidence="13">
    <location>
        <begin position="579"/>
        <end position="591"/>
    </location>
</feature>
<comment type="function">
    <text evidence="10">Protein disulfide isomerase. Promotes the localization of acetylcholine receptors (AChRs) to the plasma membrane.</text>
</comment>
<feature type="compositionally biased region" description="Low complexity" evidence="13">
    <location>
        <begin position="384"/>
        <end position="394"/>
    </location>
</feature>
<dbReference type="InterPro" id="IPR006212">
    <property type="entry name" value="Furin_repeat"/>
</dbReference>
<keyword evidence="17" id="KW-1185">Reference proteome</keyword>
<feature type="compositionally biased region" description="Pro residues" evidence="13">
    <location>
        <begin position="601"/>
        <end position="622"/>
    </location>
</feature>
<evidence type="ECO:0000256" key="6">
    <source>
        <dbReference type="ARBA" id="ARBA00022737"/>
    </source>
</evidence>
<keyword evidence="9" id="KW-0676">Redox-active center</keyword>
<dbReference type="PROSITE" id="PS00022">
    <property type="entry name" value="EGF_1"/>
    <property type="match status" value="1"/>
</dbReference>
<dbReference type="Pfam" id="PF07645">
    <property type="entry name" value="EGF_CA"/>
    <property type="match status" value="2"/>
</dbReference>
<dbReference type="FunFam" id="2.10.25.10:FF:000038">
    <property type="entry name" value="Fibrillin 2"/>
    <property type="match status" value="1"/>
</dbReference>
<dbReference type="InterPro" id="IPR001881">
    <property type="entry name" value="EGF-like_Ca-bd_dom"/>
</dbReference>
<dbReference type="SUPFAM" id="SSF57184">
    <property type="entry name" value="Growth factor receptor domain"/>
    <property type="match status" value="1"/>
</dbReference>
<dbReference type="Gene3D" id="2.10.220.10">
    <property type="entry name" value="Hormone Receptor, Insulin-like Growth Factor Receptor 1, Chain A, domain 2"/>
    <property type="match status" value="1"/>
</dbReference>
<evidence type="ECO:0000313" key="18">
    <source>
        <dbReference type="VGNC" id="VGNC:84579"/>
    </source>
</evidence>
<dbReference type="SMART" id="SM00261">
    <property type="entry name" value="FU"/>
    <property type="match status" value="2"/>
</dbReference>
<dbReference type="InterPro" id="IPR018097">
    <property type="entry name" value="EGF_Ca-bd_CS"/>
</dbReference>
<reference evidence="16" key="2">
    <citation type="submission" date="2019-01" db="EMBL/GenBank/DDBJ databases">
        <authorList>
            <person name="Graves T."/>
            <person name="Eichler E.E."/>
            <person name="Wilson R.K."/>
        </authorList>
    </citation>
    <scope>NUCLEOTIDE SEQUENCE [LARGE SCALE GENOMIC DNA]</scope>
    <source>
        <strain evidence="16">17573</strain>
    </source>
</reference>
<reference evidence="16" key="3">
    <citation type="submission" date="2025-08" db="UniProtKB">
        <authorList>
            <consortium name="Ensembl"/>
        </authorList>
    </citation>
    <scope>IDENTIFICATION</scope>
    <source>
        <strain evidence="16">17573</strain>
    </source>
</reference>
<evidence type="ECO:0000256" key="4">
    <source>
        <dbReference type="ARBA" id="ARBA00022536"/>
    </source>
</evidence>
<dbReference type="InterPro" id="IPR000742">
    <property type="entry name" value="EGF"/>
</dbReference>
<dbReference type="Gene3D" id="2.10.25.10">
    <property type="entry name" value="Laminin"/>
    <property type="match status" value="1"/>
</dbReference>
<comment type="similarity">
    <text evidence="2">Belongs to the CRELD family.</text>
</comment>
<name>A0A5F8AAL3_MACMU</name>
<dbReference type="InterPro" id="IPR049883">
    <property type="entry name" value="NOTCH1_EGF-like"/>
</dbReference>
<evidence type="ECO:0000256" key="8">
    <source>
        <dbReference type="ARBA" id="ARBA00023235"/>
    </source>
</evidence>
<dbReference type="PRINTS" id="PR01217">
    <property type="entry name" value="PRICHEXTENSN"/>
</dbReference>
<dbReference type="Bgee" id="ENSMMUG00000011278">
    <property type="expression patterns" value="Expressed in fibroblast and 21 other cell types or tissues"/>
</dbReference>
<dbReference type="Ensembl" id="ENSMMUT00000085443.1">
    <property type="protein sequence ID" value="ENSMMUP00000073955.1"/>
    <property type="gene ID" value="ENSMMUG00000011278.4"/>
</dbReference>
<evidence type="ECO:0000256" key="7">
    <source>
        <dbReference type="ARBA" id="ARBA00023157"/>
    </source>
</evidence>
<evidence type="ECO:0000256" key="14">
    <source>
        <dbReference type="SAM" id="SignalP"/>
    </source>
</evidence>
<dbReference type="PANTHER" id="PTHR24034:SF110">
    <property type="entry name" value="PROTEIN DISULFIDE ISOMERASE CRELD2"/>
    <property type="match status" value="1"/>
</dbReference>
<keyword evidence="8" id="KW-0413">Isomerase</keyword>
<dbReference type="PANTHER" id="PTHR24034">
    <property type="entry name" value="EGF-LIKE DOMAIN-CONTAINING PROTEIN"/>
    <property type="match status" value="1"/>
</dbReference>
<feature type="compositionally biased region" description="Polar residues" evidence="13">
    <location>
        <begin position="661"/>
        <end position="670"/>
    </location>
</feature>
<dbReference type="FunCoup" id="A0A5F8AAL3">
    <property type="interactions" value="781"/>
</dbReference>
<evidence type="ECO:0000256" key="3">
    <source>
        <dbReference type="ARBA" id="ARBA00012723"/>
    </source>
</evidence>
<reference evidence="17" key="1">
    <citation type="journal article" date="2007" name="Science">
        <title>Evolutionary and biomedical insights from the rhesus macaque genome.</title>
        <authorList>
            <person name="Gibbs R.A."/>
            <person name="Rogers J."/>
            <person name="Katze M.G."/>
            <person name="Bumgarner R."/>
            <person name="Weinstock G.M."/>
            <person name="Mardis E.R."/>
            <person name="Remington K.A."/>
            <person name="Strausberg R.L."/>
            <person name="Venter J.C."/>
            <person name="Wilson R.K."/>
            <person name="Batzer M.A."/>
            <person name="Bustamante C.D."/>
            <person name="Eichler E.E."/>
            <person name="Hahn M.W."/>
            <person name="Hardison R.C."/>
            <person name="Makova K.D."/>
            <person name="Miller W."/>
            <person name="Milosavljevic A."/>
            <person name="Palermo R.E."/>
            <person name="Siepel A."/>
            <person name="Sikela J.M."/>
            <person name="Attaway T."/>
            <person name="Bell S."/>
            <person name="Bernard K.E."/>
            <person name="Buhay C.J."/>
            <person name="Chandrabose M.N."/>
            <person name="Dao M."/>
            <person name="Davis C."/>
            <person name="Delehaunty K.D."/>
            <person name="Ding Y."/>
            <person name="Dinh H.H."/>
            <person name="Dugan-Rocha S."/>
            <person name="Fulton L.A."/>
            <person name="Gabisi R.A."/>
            <person name="Garner T.T."/>
            <person name="Godfrey J."/>
            <person name="Hawes A.C."/>
            <person name="Hernandez J."/>
            <person name="Hines S."/>
            <person name="Holder M."/>
            <person name="Hume J."/>
            <person name="Jhangiani S.N."/>
            <person name="Joshi V."/>
            <person name="Khan Z.M."/>
            <person name="Kirkness E.F."/>
            <person name="Cree A."/>
            <person name="Fowler R.G."/>
            <person name="Lee S."/>
            <person name="Lewis L.R."/>
            <person name="Li Z."/>
            <person name="Liu Y.-S."/>
            <person name="Moore S.M."/>
            <person name="Muzny D."/>
            <person name="Nazareth L.V."/>
            <person name="Ngo D.N."/>
            <person name="Okwuonu G.O."/>
            <person name="Pai G."/>
            <person name="Parker D."/>
            <person name="Paul H.A."/>
            <person name="Pfannkoch C."/>
            <person name="Pohl C.S."/>
            <person name="Rogers Y.-H.C."/>
            <person name="Ruiz S.J."/>
            <person name="Sabo A."/>
            <person name="Santibanez J."/>
            <person name="Schneider B.W."/>
            <person name="Smith S.M."/>
            <person name="Sodergren E."/>
            <person name="Svatek A.F."/>
            <person name="Utterback T.R."/>
            <person name="Vattathil S."/>
            <person name="Warren W."/>
            <person name="White C.S."/>
            <person name="Chinwalla A.T."/>
            <person name="Feng Y."/>
            <person name="Halpern A.L."/>
            <person name="Hillier L.W."/>
            <person name="Huang X."/>
            <person name="Minx P."/>
            <person name="Nelson J.O."/>
            <person name="Pepin K.H."/>
            <person name="Qin X."/>
            <person name="Sutton G.G."/>
            <person name="Venter E."/>
            <person name="Walenz B.P."/>
            <person name="Wallis J.W."/>
            <person name="Worley K.C."/>
            <person name="Yang S.-P."/>
            <person name="Jones S.M."/>
            <person name="Marra M.A."/>
            <person name="Rocchi M."/>
            <person name="Schein J.E."/>
            <person name="Baertsch R."/>
            <person name="Clarke L."/>
            <person name="Csuros M."/>
            <person name="Glasscock J."/>
            <person name="Harris R.A."/>
            <person name="Havlak P."/>
            <person name="Jackson A.R."/>
            <person name="Jiang H."/>
            <person name="Liu Y."/>
            <person name="Messina D.N."/>
            <person name="Shen Y."/>
            <person name="Song H.X.-Z."/>
            <person name="Wylie T."/>
            <person name="Zhang L."/>
            <person name="Birney E."/>
            <person name="Han K."/>
            <person name="Konkel M.K."/>
            <person name="Lee J."/>
            <person name="Smit A.F.A."/>
            <person name="Ullmer B."/>
            <person name="Wang H."/>
            <person name="Xing J."/>
            <person name="Burhans R."/>
            <person name="Cheng Z."/>
            <person name="Karro J.E."/>
            <person name="Ma J."/>
            <person name="Raney B."/>
            <person name="She X."/>
            <person name="Cox M.J."/>
            <person name="Demuth J.P."/>
            <person name="Dumas L.J."/>
            <person name="Han S.-G."/>
            <person name="Hopkins J."/>
            <person name="Karimpour-Fard A."/>
            <person name="Kim Y.H."/>
            <person name="Pollack J.R."/>
            <person name="Vinar T."/>
            <person name="Addo-Quaye C."/>
            <person name="Degenhardt J."/>
            <person name="Denby A."/>
            <person name="Hubisz M.J."/>
            <person name="Indap A."/>
            <person name="Kosiol C."/>
            <person name="Lahn B.T."/>
            <person name="Lawson H.A."/>
            <person name="Marklein A."/>
            <person name="Nielsen R."/>
            <person name="Vallender E.J."/>
            <person name="Clark A.G."/>
            <person name="Ferguson B."/>
            <person name="Hernandez R.D."/>
            <person name="Hirani K."/>
            <person name="Kehrer-Sawatzki H."/>
            <person name="Kolb J."/>
            <person name="Patil S."/>
            <person name="Pu L.-L."/>
            <person name="Ren Y."/>
            <person name="Smith D.G."/>
            <person name="Wheeler D.A."/>
            <person name="Schenck I."/>
            <person name="Ball E.V."/>
            <person name="Chen R."/>
            <person name="Cooper D.N."/>
            <person name="Giardine B."/>
            <person name="Hsu F."/>
            <person name="Kent W.J."/>
            <person name="Lesk A."/>
            <person name="Nelson D.L."/>
            <person name="O'brien W.E."/>
            <person name="Pruefer K."/>
            <person name="Stenson P.D."/>
            <person name="Wallace J.C."/>
            <person name="Ke H."/>
            <person name="Liu X.-M."/>
            <person name="Wang P."/>
            <person name="Xiang A.P."/>
            <person name="Yang F."/>
            <person name="Barber G.P."/>
            <person name="Haussler D."/>
            <person name="Karolchik D."/>
            <person name="Kern A.D."/>
            <person name="Kuhn R.M."/>
            <person name="Smith K.E."/>
            <person name="Zwieg A.S."/>
        </authorList>
    </citation>
    <scope>NUCLEOTIDE SEQUENCE [LARGE SCALE GENOMIC DNA]</scope>
    <source>
        <strain evidence="17">17573</strain>
    </source>
</reference>
<dbReference type="PROSITE" id="PS01187">
    <property type="entry name" value="EGF_CA"/>
    <property type="match status" value="1"/>
</dbReference>
<protein>
    <recommendedName>
        <fullName evidence="3">protein disulfide-isomerase</fullName>
        <ecNumber evidence="3">5.3.4.1</ecNumber>
    </recommendedName>
    <alternativeName>
        <fullName evidence="11">Cysteine-rich with EGF-like domain protein 1</fullName>
    </alternativeName>
</protein>
<dbReference type="InterPro" id="IPR050751">
    <property type="entry name" value="ECM_structural_protein"/>
</dbReference>
<comment type="catalytic activity">
    <reaction evidence="1">
        <text>Catalyzes the rearrangement of -S-S- bonds in proteins.</text>
        <dbReference type="EC" id="5.3.4.1"/>
    </reaction>
</comment>
<sequence length="670" mass="70498">MLPAMRLPRRAALGLLSLLLLLLPAPEAAKKPTPCQRCRGLVDKFNQGLVDTAKKNFGGGNTAWEEKTLSKYESSEIRLLEILEGLCESSDFECNQMLEAQEEHLEAWWLQLKNEYPDLFEWFCVKTLKLCCSPGTYGPDCLACQGGSQRPCSGNGHCSGDGSRQGDGSCRCHVGYQGPLCTDCMDGYFSSLRNETHSVCTACDESCKTCSGPTNRDCGECEVGWVLDEGACVDVDECAAETPPCSAAQFCKNANGSYTCEECDSSCVGCTGEGPENCKECIPGYAREHGQCADVDECSLAEKACVRKNENCYNTPGSYVCVCPDGFEETEDACVPPAEAGEWRGSLHTGSPTAPHTRAPSTRPPPHGLPTHGLPPHGPPPHGPLHTAPSTRAPPARPPPTRAPPTRAPPHGAPSTRAPHTGSPTRPPPHGPPTRAPPRPPHTAPHTGPPHGPPPHGLPPHGLPPRPPTRPLHTGSPHTGSLHTAPLHTGPPHTGSLYSGPLHTGPHHTGSPHTGSPHTGPLHTAPPAGPPPPPPRLPPHGLPPHGPLHTGSPHTGPPPHGLPHTGPLHTGSPDTDYPPHGPPPHGLPPHRLPSTRAPSTRAPPPHGPPPHELPPHGLPPHRLPSTRAPPTAPPHGSLHTPLHTGSPHTGSPDTGRLHTGSPHTGSLHTD</sequence>
<dbReference type="PROSITE" id="PS00010">
    <property type="entry name" value="ASX_HYDROXYL"/>
    <property type="match status" value="1"/>
</dbReference>
<dbReference type="SMART" id="SM00181">
    <property type="entry name" value="EGF"/>
    <property type="match status" value="4"/>
</dbReference>
<evidence type="ECO:0000313" key="17">
    <source>
        <dbReference type="Proteomes" id="UP000006718"/>
    </source>
</evidence>
<feature type="compositionally biased region" description="Low complexity" evidence="13">
    <location>
        <begin position="499"/>
        <end position="526"/>
    </location>
</feature>
<gene>
    <name evidence="16 18" type="primary">CRELD2</name>
</gene>
<evidence type="ECO:0000313" key="16">
    <source>
        <dbReference type="Ensembl" id="ENSMMUP00000073955.1"/>
    </source>
</evidence>
<dbReference type="InterPro" id="IPR009030">
    <property type="entry name" value="Growth_fac_rcpt_cys_sf"/>
</dbReference>
<feature type="compositionally biased region" description="Pro residues" evidence="13">
    <location>
        <begin position="527"/>
        <end position="546"/>
    </location>
</feature>
<feature type="compositionally biased region" description="Low complexity" evidence="13">
    <location>
        <begin position="562"/>
        <end position="571"/>
    </location>
</feature>
<dbReference type="ExpressionAtlas" id="A0A5F8AAL3">
    <property type="expression patterns" value="baseline"/>
</dbReference>
<evidence type="ECO:0000256" key="12">
    <source>
        <dbReference type="PROSITE-ProRule" id="PRU00076"/>
    </source>
</evidence>
<organism evidence="16 17">
    <name type="scientific">Macaca mulatta</name>
    <name type="common">Rhesus macaque</name>
    <dbReference type="NCBI Taxonomy" id="9544"/>
    <lineage>
        <taxon>Eukaryota</taxon>
        <taxon>Metazoa</taxon>
        <taxon>Chordata</taxon>
        <taxon>Craniata</taxon>
        <taxon>Vertebrata</taxon>
        <taxon>Euteleostomi</taxon>
        <taxon>Mammalia</taxon>
        <taxon>Eutheria</taxon>
        <taxon>Euarchontoglires</taxon>
        <taxon>Primates</taxon>
        <taxon>Haplorrhini</taxon>
        <taxon>Catarrhini</taxon>
        <taxon>Cercopithecidae</taxon>
        <taxon>Cercopithecinae</taxon>
        <taxon>Macaca</taxon>
    </lineage>
</organism>